<dbReference type="GO" id="GO:0003677">
    <property type="term" value="F:DNA binding"/>
    <property type="evidence" value="ECO:0007669"/>
    <property type="project" value="UniProtKB-KW"/>
</dbReference>
<evidence type="ECO:0000313" key="4">
    <source>
        <dbReference type="Proteomes" id="UP000249495"/>
    </source>
</evidence>
<dbReference type="InterPro" id="IPR036388">
    <property type="entry name" value="WH-like_DNA-bd_sf"/>
</dbReference>
<evidence type="ECO:0000259" key="2">
    <source>
        <dbReference type="Pfam" id="PF01316"/>
    </source>
</evidence>
<dbReference type="GO" id="GO:0006526">
    <property type="term" value="P:L-arginine biosynthetic process"/>
    <property type="evidence" value="ECO:0007669"/>
    <property type="project" value="UniProtKB-UniPathway"/>
</dbReference>
<reference evidence="3 4" key="1">
    <citation type="submission" date="2018-06" db="EMBL/GenBank/DDBJ databases">
        <authorList>
            <consortium name="Pathogen Informatics"/>
            <person name="Doyle S."/>
        </authorList>
    </citation>
    <scope>NUCLEOTIDE SEQUENCE [LARGE SCALE GENOMIC DNA]</scope>
    <source>
        <strain evidence="3 4">NCTC12278</strain>
    </source>
</reference>
<dbReference type="STRING" id="1123303.GCA_000372425_00077"/>
<comment type="similarity">
    <text evidence="1">Belongs to the ArgR family.</text>
</comment>
<dbReference type="PRINTS" id="PR01467">
    <property type="entry name" value="ARGREPRESSOR"/>
</dbReference>
<dbReference type="GO" id="GO:0051259">
    <property type="term" value="P:protein complex oligomerization"/>
    <property type="evidence" value="ECO:0007669"/>
    <property type="project" value="InterPro"/>
</dbReference>
<keyword evidence="1" id="KW-0805">Transcription regulation</keyword>
<keyword evidence="1" id="KW-0963">Cytoplasm</keyword>
<dbReference type="InterPro" id="IPR020900">
    <property type="entry name" value="Arg_repress_DNA-bd"/>
</dbReference>
<keyword evidence="1" id="KW-0678">Repressor</keyword>
<dbReference type="OrthoDB" id="9807089at2"/>
<dbReference type="GO" id="GO:0034618">
    <property type="term" value="F:arginine binding"/>
    <property type="evidence" value="ECO:0007669"/>
    <property type="project" value="InterPro"/>
</dbReference>
<accession>A0A2X3XZ60</accession>
<organism evidence="3 4">
    <name type="scientific">Streptococcus ferus</name>
    <dbReference type="NCBI Taxonomy" id="1345"/>
    <lineage>
        <taxon>Bacteria</taxon>
        <taxon>Bacillati</taxon>
        <taxon>Bacillota</taxon>
        <taxon>Bacilli</taxon>
        <taxon>Lactobacillales</taxon>
        <taxon>Streptococcaceae</taxon>
        <taxon>Streptococcus</taxon>
    </lineage>
</organism>
<comment type="pathway">
    <text evidence="1">Amino-acid biosynthesis; L-arginine biosynthesis [regulation].</text>
</comment>
<dbReference type="HAMAP" id="MF_00173">
    <property type="entry name" value="Arg_repressor"/>
    <property type="match status" value="1"/>
</dbReference>
<sequence>MKKRERLDLIKKIVNENDIETQNELVQLLEAEGLLATQATISRDINEIGIIKIPTAGGRYIYGLPKEKRHIPQSSPSQPVGKSIKKLGLLEKCLHIDVVPGTSRLLKRLLFENYADLIFSLISDDDSLFLMAQTEAAAQKIHQEVSAWMRER</sequence>
<dbReference type="GO" id="GO:0005737">
    <property type="term" value="C:cytoplasm"/>
    <property type="evidence" value="ECO:0007669"/>
    <property type="project" value="UniProtKB-SubCell"/>
</dbReference>
<dbReference type="InterPro" id="IPR036251">
    <property type="entry name" value="Arg_repress_C_sf"/>
</dbReference>
<comment type="function">
    <text evidence="1">Regulates arginine biosynthesis genes.</text>
</comment>
<dbReference type="EMBL" id="LS483343">
    <property type="protein sequence ID" value="SQF39742.1"/>
    <property type="molecule type" value="Genomic_DNA"/>
</dbReference>
<comment type="subcellular location">
    <subcellularLocation>
        <location evidence="1">Cytoplasm</location>
    </subcellularLocation>
</comment>
<keyword evidence="4" id="KW-1185">Reference proteome</keyword>
<keyword evidence="1" id="KW-0028">Amino-acid biosynthesis</keyword>
<dbReference type="Proteomes" id="UP000249495">
    <property type="component" value="Chromosome 1"/>
</dbReference>
<feature type="domain" description="Arginine repressor DNA-binding" evidence="2">
    <location>
        <begin position="1"/>
        <end position="69"/>
    </location>
</feature>
<dbReference type="PANTHER" id="PTHR34471">
    <property type="entry name" value="ARGININE REPRESSOR"/>
    <property type="match status" value="1"/>
</dbReference>
<dbReference type="Pfam" id="PF01316">
    <property type="entry name" value="Arg_repressor"/>
    <property type="match status" value="1"/>
</dbReference>
<evidence type="ECO:0000313" key="3">
    <source>
        <dbReference type="EMBL" id="SQF39742.1"/>
    </source>
</evidence>
<protein>
    <recommendedName>
        <fullName evidence="1">Arginine repressor</fullName>
    </recommendedName>
</protein>
<keyword evidence="1" id="KW-0055">Arginine biosynthesis</keyword>
<dbReference type="AlphaFoldDB" id="A0A2X3XZ60"/>
<name>A0A2X3XZ60_9STRE</name>
<dbReference type="RefSeq" id="WP_018029410.1">
    <property type="nucleotide sequence ID" value="NZ_CAMCCF010000017.1"/>
</dbReference>
<dbReference type="GO" id="GO:1900079">
    <property type="term" value="P:regulation of arginine biosynthetic process"/>
    <property type="evidence" value="ECO:0007669"/>
    <property type="project" value="UniProtKB-UniRule"/>
</dbReference>
<keyword evidence="1" id="KW-0238">DNA-binding</keyword>
<dbReference type="SUPFAM" id="SSF55252">
    <property type="entry name" value="C-terminal domain of arginine repressor"/>
    <property type="match status" value="1"/>
</dbReference>
<dbReference type="InterPro" id="IPR036390">
    <property type="entry name" value="WH_DNA-bd_sf"/>
</dbReference>
<dbReference type="Gene3D" id="1.10.10.10">
    <property type="entry name" value="Winged helix-like DNA-binding domain superfamily/Winged helix DNA-binding domain"/>
    <property type="match status" value="1"/>
</dbReference>
<gene>
    <name evidence="3" type="primary">argR2_1</name>
    <name evidence="1" type="synonym">argR</name>
    <name evidence="3" type="ORF">NCTC12278_00543</name>
</gene>
<dbReference type="PANTHER" id="PTHR34471:SF1">
    <property type="entry name" value="ARGININE REPRESSOR"/>
    <property type="match status" value="1"/>
</dbReference>
<evidence type="ECO:0000256" key="1">
    <source>
        <dbReference type="HAMAP-Rule" id="MF_00173"/>
    </source>
</evidence>
<dbReference type="GO" id="GO:0003700">
    <property type="term" value="F:DNA-binding transcription factor activity"/>
    <property type="evidence" value="ECO:0007669"/>
    <property type="project" value="UniProtKB-UniRule"/>
</dbReference>
<dbReference type="InterPro" id="IPR001669">
    <property type="entry name" value="Arg_repress"/>
</dbReference>
<keyword evidence="1" id="KW-0804">Transcription</keyword>
<dbReference type="KEGG" id="sfer:NCTC12278_00543"/>
<proteinExistence type="inferred from homology"/>
<dbReference type="UniPathway" id="UPA00068"/>
<dbReference type="SUPFAM" id="SSF46785">
    <property type="entry name" value="Winged helix' DNA-binding domain"/>
    <property type="match status" value="1"/>
</dbReference>